<reference evidence="1 2" key="1">
    <citation type="submission" date="2016-03" db="EMBL/GenBank/DDBJ databases">
        <title>Speciation and ecological success in dimly lit waters: horizontal gene transfer in a green sulfur bacteria bloom unveiled by metagenomic assembly.</title>
        <authorList>
            <person name="Llorens-Mares T."/>
            <person name="Liu Z."/>
            <person name="Allen L.Z."/>
            <person name="Rusch D.B."/>
            <person name="Craig M.T."/>
            <person name="Dupont C.L."/>
            <person name="Bryant D.A."/>
            <person name="Casamayor E.O."/>
        </authorList>
    </citation>
    <scope>NUCLEOTIDE SEQUENCE [LARGE SCALE GENOMIC DNA]</scope>
    <source>
        <strain evidence="1">CIII</strain>
    </source>
</reference>
<evidence type="ECO:0000313" key="2">
    <source>
        <dbReference type="Proteomes" id="UP000076481"/>
    </source>
</evidence>
<evidence type="ECO:0000313" key="1">
    <source>
        <dbReference type="EMBL" id="KZK74621.1"/>
    </source>
</evidence>
<proteinExistence type="predicted"/>
<comment type="caution">
    <text evidence="1">The sequence shown here is derived from an EMBL/GenBank/DDBJ whole genome shotgun (WGS) entry which is preliminary data.</text>
</comment>
<accession>A0A165LZJ3</accession>
<gene>
    <name evidence="1" type="ORF">A3K90_09200</name>
</gene>
<sequence>MDTLSKLRILSGAARYDAMCASSGSRRNGASSGTANANASSGGICHGWSDDGRCISLLKILLSNDCSYDCAYCVKCRSSQVERVSFIPVEVVSLTLDFYRRNYIEGLFLSSAVLGSPYSAFISVNDDSRLPAQPTPPLLREHRLLSPPSEPRQLVLPGLSPMPA</sequence>
<name>A0A165LZJ3_PELLU</name>
<dbReference type="AlphaFoldDB" id="A0A165LZJ3"/>
<protein>
    <submittedName>
        <fullName evidence="1">Uncharacterized protein</fullName>
    </submittedName>
</protein>
<organism evidence="1 2">
    <name type="scientific">Pelodictyon luteolum</name>
    <dbReference type="NCBI Taxonomy" id="1100"/>
    <lineage>
        <taxon>Bacteria</taxon>
        <taxon>Pseudomonadati</taxon>
        <taxon>Chlorobiota</taxon>
        <taxon>Chlorobiia</taxon>
        <taxon>Chlorobiales</taxon>
        <taxon>Chlorobiaceae</taxon>
        <taxon>Chlorobium/Pelodictyon group</taxon>
        <taxon>Pelodictyon</taxon>
    </lineage>
</organism>
<dbReference type="EMBL" id="LVWG01000021">
    <property type="protein sequence ID" value="KZK74621.1"/>
    <property type="molecule type" value="Genomic_DNA"/>
</dbReference>
<dbReference type="Proteomes" id="UP000076481">
    <property type="component" value="Unassembled WGS sequence"/>
</dbReference>